<keyword evidence="1" id="KW-0812">Transmembrane</keyword>
<keyword evidence="3" id="KW-1185">Reference proteome</keyword>
<keyword evidence="1" id="KW-1133">Transmembrane helix</keyword>
<dbReference type="RefSeq" id="WP_212527641.1">
    <property type="nucleotide sequence ID" value="NZ_JAGSOG010000023.1"/>
</dbReference>
<organism evidence="2 3">
    <name type="scientific">Actinospica durhamensis</name>
    <dbReference type="NCBI Taxonomy" id="1508375"/>
    <lineage>
        <taxon>Bacteria</taxon>
        <taxon>Bacillati</taxon>
        <taxon>Actinomycetota</taxon>
        <taxon>Actinomycetes</taxon>
        <taxon>Catenulisporales</taxon>
        <taxon>Actinospicaceae</taxon>
        <taxon>Actinospica</taxon>
    </lineage>
</organism>
<name>A0A941EKP6_9ACTN</name>
<gene>
    <name evidence="2" type="ORF">KDL01_07565</name>
</gene>
<dbReference type="Proteomes" id="UP000675781">
    <property type="component" value="Unassembled WGS sequence"/>
</dbReference>
<evidence type="ECO:0000313" key="3">
    <source>
        <dbReference type="Proteomes" id="UP000675781"/>
    </source>
</evidence>
<dbReference type="EMBL" id="JAGSOG010000023">
    <property type="protein sequence ID" value="MBR7833116.1"/>
    <property type="molecule type" value="Genomic_DNA"/>
</dbReference>
<protein>
    <submittedName>
        <fullName evidence="2">Uncharacterized protein</fullName>
    </submittedName>
</protein>
<sequence length="118" mass="11988">MNARISSILQWLGFAAGMAATVGAGSVLDGTGKQAATFGGILLSLAAGTALAKRDPIKSFLRRRSTLWFLFVFNLLVAVSAGFALEGAQGITAVVGMGVVSLGAAFGLVKGRGVHQHA</sequence>
<reference evidence="2" key="1">
    <citation type="submission" date="2021-04" db="EMBL/GenBank/DDBJ databases">
        <title>Genome based classification of Actinospica acidithermotolerans sp. nov., an actinobacterium isolated from an Indonesian hot spring.</title>
        <authorList>
            <person name="Kusuma A.B."/>
            <person name="Putra K.E."/>
            <person name="Nafisah S."/>
            <person name="Loh J."/>
            <person name="Nouioui I."/>
            <person name="Goodfellow M."/>
        </authorList>
    </citation>
    <scope>NUCLEOTIDE SEQUENCE</scope>
    <source>
        <strain evidence="2">CSCA 57</strain>
    </source>
</reference>
<evidence type="ECO:0000313" key="2">
    <source>
        <dbReference type="EMBL" id="MBR7833116.1"/>
    </source>
</evidence>
<keyword evidence="1" id="KW-0472">Membrane</keyword>
<feature type="transmembrane region" description="Helical" evidence="1">
    <location>
        <begin position="34"/>
        <end position="53"/>
    </location>
</feature>
<comment type="caution">
    <text evidence="2">The sequence shown here is derived from an EMBL/GenBank/DDBJ whole genome shotgun (WGS) entry which is preliminary data.</text>
</comment>
<feature type="transmembrane region" description="Helical" evidence="1">
    <location>
        <begin position="91"/>
        <end position="109"/>
    </location>
</feature>
<feature type="transmembrane region" description="Helical" evidence="1">
    <location>
        <begin position="65"/>
        <end position="85"/>
    </location>
</feature>
<dbReference type="AlphaFoldDB" id="A0A941EKP6"/>
<proteinExistence type="predicted"/>
<evidence type="ECO:0000256" key="1">
    <source>
        <dbReference type="SAM" id="Phobius"/>
    </source>
</evidence>
<accession>A0A941EKP6</accession>